<dbReference type="SUPFAM" id="SSF46785">
    <property type="entry name" value="Winged helix' DNA-binding domain"/>
    <property type="match status" value="1"/>
</dbReference>
<dbReference type="EMBL" id="WHOS01000069">
    <property type="protein sequence ID" value="NUB03647.1"/>
    <property type="molecule type" value="Genomic_DNA"/>
</dbReference>
<dbReference type="Pfam" id="PF09339">
    <property type="entry name" value="HTH_IclR"/>
    <property type="match status" value="1"/>
</dbReference>
<comment type="caution">
    <text evidence="7">The sequence shown here is derived from an EMBL/GenBank/DDBJ whole genome shotgun (WGS) entry which is preliminary data.</text>
</comment>
<keyword evidence="1" id="KW-0805">Transcription regulation</keyword>
<dbReference type="InterPro" id="IPR014757">
    <property type="entry name" value="Tscrpt_reg_IclR_C"/>
</dbReference>
<name>A0ABX2KJ65_9PROT</name>
<dbReference type="Gene3D" id="3.30.450.40">
    <property type="match status" value="2"/>
</dbReference>
<proteinExistence type="predicted"/>
<dbReference type="Pfam" id="PF01614">
    <property type="entry name" value="IclR_C"/>
    <property type="match status" value="1"/>
</dbReference>
<dbReference type="PANTHER" id="PTHR30136:SF39">
    <property type="entry name" value="TRANSCRIPTIONAL REGULATORY PROTEIN"/>
    <property type="match status" value="1"/>
</dbReference>
<dbReference type="PROSITE" id="PS51077">
    <property type="entry name" value="HTH_ICLR"/>
    <property type="match status" value="1"/>
</dbReference>
<evidence type="ECO:0000256" key="4">
    <source>
        <dbReference type="SAM" id="MobiDB-lite"/>
    </source>
</evidence>
<keyword evidence="2" id="KW-0238">DNA-binding</keyword>
<dbReference type="Gene3D" id="1.10.10.10">
    <property type="entry name" value="Winged helix-like DNA-binding domain superfamily/Winged helix DNA-binding domain"/>
    <property type="match status" value="1"/>
</dbReference>
<evidence type="ECO:0000313" key="8">
    <source>
        <dbReference type="Proteomes" id="UP000605086"/>
    </source>
</evidence>
<keyword evidence="8" id="KW-1185">Reference proteome</keyword>
<evidence type="ECO:0000256" key="2">
    <source>
        <dbReference type="ARBA" id="ARBA00023125"/>
    </source>
</evidence>
<reference evidence="7 8" key="1">
    <citation type="submission" date="2019-10" db="EMBL/GenBank/DDBJ databases">
        <title>Genome sequence of Azospirillum melinis.</title>
        <authorList>
            <person name="Ambrosini A."/>
            <person name="Sant'Anna F.H."/>
            <person name="Cassan F.D."/>
            <person name="Souza E.M."/>
            <person name="Passaglia L.M.P."/>
        </authorList>
    </citation>
    <scope>NUCLEOTIDE SEQUENCE [LARGE SCALE GENOMIC DNA]</scope>
    <source>
        <strain evidence="7 8">TMCY0552</strain>
    </source>
</reference>
<feature type="domain" description="IclR-ED" evidence="6">
    <location>
        <begin position="77"/>
        <end position="233"/>
    </location>
</feature>
<dbReference type="SMART" id="SM00346">
    <property type="entry name" value="HTH_ICLR"/>
    <property type="match status" value="1"/>
</dbReference>
<evidence type="ECO:0000259" key="6">
    <source>
        <dbReference type="PROSITE" id="PS51078"/>
    </source>
</evidence>
<dbReference type="InterPro" id="IPR036390">
    <property type="entry name" value="WH_DNA-bd_sf"/>
</dbReference>
<accession>A0ABX2KJ65</accession>
<dbReference type="InterPro" id="IPR005471">
    <property type="entry name" value="Tscrpt_reg_IclR_N"/>
</dbReference>
<dbReference type="Proteomes" id="UP000605086">
    <property type="component" value="Unassembled WGS sequence"/>
</dbReference>
<organism evidence="7 8">
    <name type="scientific">Azospirillum melinis</name>
    <dbReference type="NCBI Taxonomy" id="328839"/>
    <lineage>
        <taxon>Bacteria</taxon>
        <taxon>Pseudomonadati</taxon>
        <taxon>Pseudomonadota</taxon>
        <taxon>Alphaproteobacteria</taxon>
        <taxon>Rhodospirillales</taxon>
        <taxon>Azospirillaceae</taxon>
        <taxon>Azospirillum</taxon>
    </lineage>
</organism>
<gene>
    <name evidence="7" type="ORF">GBZ48_30990</name>
</gene>
<feature type="compositionally biased region" description="Polar residues" evidence="4">
    <location>
        <begin position="251"/>
        <end position="260"/>
    </location>
</feature>
<sequence>MAKTKENEAVGVAGVSAVERALEVLTAFRRGDVSLTLAELAERTGLVKSTIMRLAVSLQQYRLIARLPDGSYRLDAETLRLGMAYQQAFNLADHVMPALERLALQTGETAAFYVRHGEERLCLFRVESSNRIRMHVQPGDRRPMDQSASAQVLRLFADGPTRTGADAKLPLFTSGATDPHAASSATPVFGMGQALMGALIVSGPVSRLTAERAQEIRGVLLDEAAKLTQACGGTPLASSSRKFSLRRTPLNRKNQTEQAG</sequence>
<evidence type="ECO:0000313" key="7">
    <source>
        <dbReference type="EMBL" id="NUB03647.1"/>
    </source>
</evidence>
<dbReference type="InterPro" id="IPR029016">
    <property type="entry name" value="GAF-like_dom_sf"/>
</dbReference>
<dbReference type="PROSITE" id="PS51078">
    <property type="entry name" value="ICLR_ED"/>
    <property type="match status" value="1"/>
</dbReference>
<feature type="region of interest" description="Disordered" evidence="4">
    <location>
        <begin position="232"/>
        <end position="260"/>
    </location>
</feature>
<evidence type="ECO:0000259" key="5">
    <source>
        <dbReference type="PROSITE" id="PS51077"/>
    </source>
</evidence>
<evidence type="ECO:0000256" key="3">
    <source>
        <dbReference type="ARBA" id="ARBA00023163"/>
    </source>
</evidence>
<protein>
    <submittedName>
        <fullName evidence="7">Helix-turn-helix domain-containing protein</fullName>
    </submittedName>
</protein>
<evidence type="ECO:0000256" key="1">
    <source>
        <dbReference type="ARBA" id="ARBA00023015"/>
    </source>
</evidence>
<dbReference type="RefSeq" id="WP_174474524.1">
    <property type="nucleotide sequence ID" value="NZ_JAGINN010000022.1"/>
</dbReference>
<feature type="domain" description="HTH iclR-type" evidence="5">
    <location>
        <begin position="15"/>
        <end position="76"/>
    </location>
</feature>
<dbReference type="InterPro" id="IPR036388">
    <property type="entry name" value="WH-like_DNA-bd_sf"/>
</dbReference>
<dbReference type="SUPFAM" id="SSF55781">
    <property type="entry name" value="GAF domain-like"/>
    <property type="match status" value="1"/>
</dbReference>
<dbReference type="InterPro" id="IPR050707">
    <property type="entry name" value="HTH_MetabolicPath_Reg"/>
</dbReference>
<dbReference type="PANTHER" id="PTHR30136">
    <property type="entry name" value="HELIX-TURN-HELIX TRANSCRIPTIONAL REGULATOR, ICLR FAMILY"/>
    <property type="match status" value="1"/>
</dbReference>
<keyword evidence="3" id="KW-0804">Transcription</keyword>